<dbReference type="STRING" id="52247.A0A4T0X509"/>
<reference evidence="7 8" key="1">
    <citation type="journal article" date="2019" name="Front. Genet.">
        <title>Whole-Genome Sequencing of the Opportunistic Yeast Pathogen Candida inconspicua Uncovers Its Hybrid Origin.</title>
        <authorList>
            <person name="Mixao V."/>
            <person name="Hansen A.P."/>
            <person name="Saus E."/>
            <person name="Boekhout T."/>
            <person name="Lass-Florl C."/>
            <person name="Gabaldon T."/>
        </authorList>
    </citation>
    <scope>NUCLEOTIDE SEQUENCE [LARGE SCALE GENOMIC DNA]</scope>
    <source>
        <strain evidence="7 8">CBS 180</strain>
    </source>
</reference>
<dbReference type="GO" id="GO:0009074">
    <property type="term" value="P:aromatic amino acid family catabolic process"/>
    <property type="evidence" value="ECO:0007669"/>
    <property type="project" value="TreeGrafter"/>
</dbReference>
<feature type="domain" description="Aminotransferase class I/classII large" evidence="6">
    <location>
        <begin position="90"/>
        <end position="403"/>
    </location>
</feature>
<comment type="similarity">
    <text evidence="2">Belongs to the class-I pyridoxal-phosphate-dependent aminotransferase family.</text>
</comment>
<comment type="caution">
    <text evidence="7">The sequence shown here is derived from an EMBL/GenBank/DDBJ whole genome shotgun (WGS) entry which is preliminary data.</text>
</comment>
<evidence type="ECO:0000256" key="5">
    <source>
        <dbReference type="ARBA" id="ARBA00022898"/>
    </source>
</evidence>
<dbReference type="GO" id="GO:0008793">
    <property type="term" value="F:aromatic-amino-acid transaminase activity"/>
    <property type="evidence" value="ECO:0007669"/>
    <property type="project" value="TreeGrafter"/>
</dbReference>
<evidence type="ECO:0000259" key="6">
    <source>
        <dbReference type="Pfam" id="PF00155"/>
    </source>
</evidence>
<gene>
    <name evidence="7" type="ORF">CANINC_001343</name>
</gene>
<dbReference type="PANTHER" id="PTHR42790">
    <property type="entry name" value="AMINOTRANSFERASE"/>
    <property type="match status" value="1"/>
</dbReference>
<comment type="cofactor">
    <cofactor evidence="1">
        <name>pyridoxal 5'-phosphate</name>
        <dbReference type="ChEBI" id="CHEBI:597326"/>
    </cofactor>
</comment>
<dbReference type="GO" id="GO:0047536">
    <property type="term" value="F:2-aminoadipate transaminase activity"/>
    <property type="evidence" value="ECO:0007669"/>
    <property type="project" value="TreeGrafter"/>
</dbReference>
<keyword evidence="4" id="KW-0808">Transferase</keyword>
<evidence type="ECO:0000256" key="3">
    <source>
        <dbReference type="ARBA" id="ARBA00022576"/>
    </source>
</evidence>
<dbReference type="InterPro" id="IPR050859">
    <property type="entry name" value="Class-I_PLP-dep_aminotransf"/>
</dbReference>
<dbReference type="OrthoDB" id="691673at2759"/>
<dbReference type="InterPro" id="IPR015424">
    <property type="entry name" value="PyrdxlP-dep_Trfase"/>
</dbReference>
<proteinExistence type="inferred from homology"/>
<evidence type="ECO:0000256" key="1">
    <source>
        <dbReference type="ARBA" id="ARBA00001933"/>
    </source>
</evidence>
<protein>
    <recommendedName>
        <fullName evidence="6">Aminotransferase class I/classII large domain-containing protein</fullName>
    </recommendedName>
</protein>
<evidence type="ECO:0000256" key="2">
    <source>
        <dbReference type="ARBA" id="ARBA00007441"/>
    </source>
</evidence>
<dbReference type="InterPro" id="IPR004839">
    <property type="entry name" value="Aminotransferase_I/II_large"/>
</dbReference>
<dbReference type="PANTHER" id="PTHR42790:SF2">
    <property type="entry name" value="AROMATIC AMINO ACID AMINOTRANSFERASE 2"/>
    <property type="match status" value="1"/>
</dbReference>
<evidence type="ECO:0000313" key="8">
    <source>
        <dbReference type="Proteomes" id="UP000307173"/>
    </source>
</evidence>
<dbReference type="SUPFAM" id="SSF53383">
    <property type="entry name" value="PLP-dependent transferases"/>
    <property type="match status" value="1"/>
</dbReference>
<dbReference type="AlphaFoldDB" id="A0A4T0X509"/>
<name>A0A4T0X509_9ASCO</name>
<dbReference type="Proteomes" id="UP000307173">
    <property type="component" value="Unassembled WGS sequence"/>
</dbReference>
<evidence type="ECO:0000256" key="4">
    <source>
        <dbReference type="ARBA" id="ARBA00022679"/>
    </source>
</evidence>
<dbReference type="EMBL" id="SELW01000208">
    <property type="protein sequence ID" value="TID30057.1"/>
    <property type="molecule type" value="Genomic_DNA"/>
</dbReference>
<accession>A0A4T0X509</accession>
<keyword evidence="3" id="KW-0032">Aminotransferase</keyword>
<sequence>MSTAGPVFNHEDFISDRSKNRKINHFWKSVPALDNPHPDPIQLIGGQPNHGFFPVESATVELRDKPFSPSSTAIFNIEAEPSDSTKLGIKDAFQYSEDAGLEPLREQIREIVKRVVKPISPDWEISCTQGGSDGIMKVFDIIINPGDVVLFEEFTFTPVLSLLKEKGGIPIPIKLENCFSSSPSLDYADELTNLLENWSTIHPGLPTPKILYTIPSGHNPLGLAKSIKTKQRVYDLATKYNFLILEDEPYAYLSFTKSDEEPNFSLSNDEFLASIRPSYLTIDTVGRVIRTETFSKVFSPGLRLGFCVLNKAFFKNFTDSFRVYNKGPSGYSQLFVNNTINQLGGVEGWIHWIIQVRNEYLKRKNAFVNALKTSKAHENGYLTVIDPDCGMFVSVILNVQNHKLFNGDNIDEVVDLLYANAAQNGFLAVLGRNMTVDKEFSRERSNFLRCAISYASSSDVLIEAAERLSTSLLQSFNN</sequence>
<dbReference type="Gene3D" id="3.40.640.10">
    <property type="entry name" value="Type I PLP-dependent aspartate aminotransferase-like (Major domain)"/>
    <property type="match status" value="1"/>
</dbReference>
<dbReference type="Pfam" id="PF00155">
    <property type="entry name" value="Aminotran_1_2"/>
    <property type="match status" value="1"/>
</dbReference>
<dbReference type="CDD" id="cd00609">
    <property type="entry name" value="AAT_like"/>
    <property type="match status" value="1"/>
</dbReference>
<dbReference type="GO" id="GO:0030170">
    <property type="term" value="F:pyridoxal phosphate binding"/>
    <property type="evidence" value="ECO:0007669"/>
    <property type="project" value="InterPro"/>
</dbReference>
<keyword evidence="5" id="KW-0663">Pyridoxal phosphate</keyword>
<keyword evidence="8" id="KW-1185">Reference proteome</keyword>
<organism evidence="7 8">
    <name type="scientific">Pichia inconspicua</name>
    <dbReference type="NCBI Taxonomy" id="52247"/>
    <lineage>
        <taxon>Eukaryota</taxon>
        <taxon>Fungi</taxon>
        <taxon>Dikarya</taxon>
        <taxon>Ascomycota</taxon>
        <taxon>Saccharomycotina</taxon>
        <taxon>Pichiomycetes</taxon>
        <taxon>Pichiales</taxon>
        <taxon>Pichiaceae</taxon>
        <taxon>Pichia</taxon>
    </lineage>
</organism>
<evidence type="ECO:0000313" key="7">
    <source>
        <dbReference type="EMBL" id="TID30057.1"/>
    </source>
</evidence>
<dbReference type="GO" id="GO:0019878">
    <property type="term" value="P:lysine biosynthetic process via aminoadipic acid"/>
    <property type="evidence" value="ECO:0007669"/>
    <property type="project" value="TreeGrafter"/>
</dbReference>
<dbReference type="GO" id="GO:0006571">
    <property type="term" value="P:tyrosine biosynthetic process"/>
    <property type="evidence" value="ECO:0007669"/>
    <property type="project" value="TreeGrafter"/>
</dbReference>
<dbReference type="InterPro" id="IPR015421">
    <property type="entry name" value="PyrdxlP-dep_Trfase_major"/>
</dbReference>